<organism evidence="1 2">
    <name type="scientific">Lentilactobacillus parafarraginis F0439</name>
    <dbReference type="NCBI Taxonomy" id="797515"/>
    <lineage>
        <taxon>Bacteria</taxon>
        <taxon>Bacillati</taxon>
        <taxon>Bacillota</taxon>
        <taxon>Bacilli</taxon>
        <taxon>Lactobacillales</taxon>
        <taxon>Lactobacillaceae</taxon>
        <taxon>Lentilactobacillus</taxon>
    </lineage>
</organism>
<keyword evidence="2" id="KW-1185">Reference proteome</keyword>
<reference evidence="1 2" key="1">
    <citation type="submission" date="2011-09" db="EMBL/GenBank/DDBJ databases">
        <authorList>
            <person name="Weinstock G."/>
            <person name="Sodergren E."/>
            <person name="Clifton S."/>
            <person name="Fulton L."/>
            <person name="Fulton B."/>
            <person name="Courtney L."/>
            <person name="Fronick C."/>
            <person name="Harrison M."/>
            <person name="Strong C."/>
            <person name="Farmer C."/>
            <person name="Delahaunty K."/>
            <person name="Markovic C."/>
            <person name="Hall O."/>
            <person name="Minx P."/>
            <person name="Tomlinson C."/>
            <person name="Mitreva M."/>
            <person name="Hou S."/>
            <person name="Chen J."/>
            <person name="Wollam A."/>
            <person name="Pepin K.H."/>
            <person name="Johnson M."/>
            <person name="Bhonagiri V."/>
            <person name="Zhang X."/>
            <person name="Suruliraj S."/>
            <person name="Warren W."/>
            <person name="Chinwalla A."/>
            <person name="Mardis E.R."/>
            <person name="Wilson R.K."/>
        </authorList>
    </citation>
    <scope>NUCLEOTIDE SEQUENCE [LARGE SCALE GENOMIC DNA]</scope>
    <source>
        <strain evidence="1 2">F0439</strain>
    </source>
</reference>
<protein>
    <submittedName>
        <fullName evidence="1">Uncharacterized protein</fullName>
    </submittedName>
</protein>
<proteinExistence type="predicted"/>
<accession>G9ZN33</accession>
<comment type="caution">
    <text evidence="1">The sequence shown here is derived from an EMBL/GenBank/DDBJ whole genome shotgun (WGS) entry which is preliminary data.</text>
</comment>
<dbReference type="HOGENOM" id="CLU_3201342_0_0_9"/>
<name>G9ZN33_9LACO</name>
<dbReference type="EMBL" id="AGEY01000048">
    <property type="protein sequence ID" value="EHL99129.1"/>
    <property type="molecule type" value="Genomic_DNA"/>
</dbReference>
<evidence type="ECO:0000313" key="1">
    <source>
        <dbReference type="EMBL" id="EHL99129.1"/>
    </source>
</evidence>
<dbReference type="AlphaFoldDB" id="G9ZN33"/>
<evidence type="ECO:0000313" key="2">
    <source>
        <dbReference type="Proteomes" id="UP000004625"/>
    </source>
</evidence>
<dbReference type="STRING" id="797515.HMPREF9103_01134"/>
<gene>
    <name evidence="1" type="ORF">HMPREF9103_01134</name>
</gene>
<sequence length="45" mass="5162">MPDQAFFDTARGFCCLLVILLQLSRVIGWPYGFLRFGLSRQLKAI</sequence>
<dbReference type="Proteomes" id="UP000004625">
    <property type="component" value="Unassembled WGS sequence"/>
</dbReference>